<proteinExistence type="predicted"/>
<feature type="region of interest" description="Disordered" evidence="1">
    <location>
        <begin position="1"/>
        <end position="77"/>
    </location>
</feature>
<accession>A0ABM1W3B0</accession>
<feature type="compositionally biased region" description="Basic and acidic residues" evidence="1">
    <location>
        <begin position="29"/>
        <end position="43"/>
    </location>
</feature>
<protein>
    <submittedName>
        <fullName evidence="3 4">Uncharacterized protein LOC101854300</fullName>
    </submittedName>
</protein>
<sequence length="148" mass="16453">MTLMTNPKDSTADHQQEDPSAGVEDDLDNDQRIPRPDHQHEDPSAGVEDDLDDDVNGTTVRQSTGGPLCWSGGWPGRRRKGYQDWTINMRTPLLQWRMTWTTTLKIPLRPNHQQEDPSAGAEDDLDDDAKYTAAGPSRRGGPLCWSGG</sequence>
<dbReference type="Proteomes" id="UP000694888">
    <property type="component" value="Unplaced"/>
</dbReference>
<reference evidence="3 4" key="1">
    <citation type="submission" date="2025-05" db="UniProtKB">
        <authorList>
            <consortium name="RefSeq"/>
        </authorList>
    </citation>
    <scope>IDENTIFICATION</scope>
</reference>
<dbReference type="RefSeq" id="XP_035829153.1">
    <property type="nucleotide sequence ID" value="XM_035973260.1"/>
</dbReference>
<evidence type="ECO:0000313" key="3">
    <source>
        <dbReference type="RefSeq" id="XP_035829152.1"/>
    </source>
</evidence>
<evidence type="ECO:0000313" key="5">
    <source>
        <dbReference type="RefSeq" id="XP_035829154.1"/>
    </source>
</evidence>
<dbReference type="RefSeq" id="XP_035829154.1">
    <property type="nucleotide sequence ID" value="XM_035973261.1"/>
</dbReference>
<name>A0ABM1W3B0_APLCA</name>
<feature type="compositionally biased region" description="Polar residues" evidence="1">
    <location>
        <begin position="56"/>
        <end position="65"/>
    </location>
</feature>
<keyword evidence="2" id="KW-1185">Reference proteome</keyword>
<organism evidence="2 4">
    <name type="scientific">Aplysia californica</name>
    <name type="common">California sea hare</name>
    <dbReference type="NCBI Taxonomy" id="6500"/>
    <lineage>
        <taxon>Eukaryota</taxon>
        <taxon>Metazoa</taxon>
        <taxon>Spiralia</taxon>
        <taxon>Lophotrochozoa</taxon>
        <taxon>Mollusca</taxon>
        <taxon>Gastropoda</taxon>
        <taxon>Heterobranchia</taxon>
        <taxon>Euthyneura</taxon>
        <taxon>Tectipleura</taxon>
        <taxon>Aplysiida</taxon>
        <taxon>Aplysioidea</taxon>
        <taxon>Aplysiidae</taxon>
        <taxon>Aplysia</taxon>
    </lineage>
</organism>
<evidence type="ECO:0000313" key="4">
    <source>
        <dbReference type="RefSeq" id="XP_035829153.1"/>
    </source>
</evidence>
<evidence type="ECO:0000256" key="1">
    <source>
        <dbReference type="SAM" id="MobiDB-lite"/>
    </source>
</evidence>
<feature type="region of interest" description="Disordered" evidence="1">
    <location>
        <begin position="107"/>
        <end position="148"/>
    </location>
</feature>
<dbReference type="RefSeq" id="XP_035829152.1">
    <property type="nucleotide sequence ID" value="XM_035973259.1"/>
</dbReference>
<evidence type="ECO:0000313" key="2">
    <source>
        <dbReference type="Proteomes" id="UP000694888"/>
    </source>
</evidence>
<dbReference type="GeneID" id="101854300"/>
<gene>
    <name evidence="3 4 5" type="primary">LOC101854300</name>
</gene>